<proteinExistence type="predicted"/>
<gene>
    <name evidence="2" type="ORF">B296_00007058</name>
</gene>
<organism evidence="2 3">
    <name type="scientific">Ensete ventricosum</name>
    <name type="common">Abyssinian banana</name>
    <name type="synonym">Musa ensete</name>
    <dbReference type="NCBI Taxonomy" id="4639"/>
    <lineage>
        <taxon>Eukaryota</taxon>
        <taxon>Viridiplantae</taxon>
        <taxon>Streptophyta</taxon>
        <taxon>Embryophyta</taxon>
        <taxon>Tracheophyta</taxon>
        <taxon>Spermatophyta</taxon>
        <taxon>Magnoliopsida</taxon>
        <taxon>Liliopsida</taxon>
        <taxon>Zingiberales</taxon>
        <taxon>Musaceae</taxon>
        <taxon>Ensete</taxon>
    </lineage>
</organism>
<dbReference type="Proteomes" id="UP000287651">
    <property type="component" value="Unassembled WGS sequence"/>
</dbReference>
<feature type="compositionally biased region" description="Low complexity" evidence="1">
    <location>
        <begin position="175"/>
        <end position="200"/>
    </location>
</feature>
<sequence length="233" mass="26168">MRRKRRRRAVTVLTVSPSVAGGGSDRRVYRLNSCCKTPNPTLSVSNGGGFSLYWVPHVSPSRCSHDEIEVCFLFATVQRISIRSEDTHTSWVVHPVTAPFPFPLNNTKLLEKSTEFLFKDNRISGECMQLWVLLPPYRPSWLFPIAESAMGKRHIGGSRRNGTPAEITKRRKQSLRSSALSSASVSFSRSKPSPPSSSSSCEGNRYEGECSLVVPWRERTNCEDFWIRRSGSS</sequence>
<comment type="caution">
    <text evidence="2">The sequence shown here is derived from an EMBL/GenBank/DDBJ whole genome shotgun (WGS) entry which is preliminary data.</text>
</comment>
<dbReference type="AlphaFoldDB" id="A0A427A8Z7"/>
<evidence type="ECO:0000256" key="1">
    <source>
        <dbReference type="SAM" id="MobiDB-lite"/>
    </source>
</evidence>
<reference evidence="2 3" key="1">
    <citation type="journal article" date="2014" name="Agronomy (Basel)">
        <title>A Draft Genome Sequence for Ensete ventricosum, the Drought-Tolerant Tree Against Hunger.</title>
        <authorList>
            <person name="Harrison J."/>
            <person name="Moore K.A."/>
            <person name="Paszkiewicz K."/>
            <person name="Jones T."/>
            <person name="Grant M."/>
            <person name="Ambacheew D."/>
            <person name="Muzemil S."/>
            <person name="Studholme D.J."/>
        </authorList>
    </citation>
    <scope>NUCLEOTIDE SEQUENCE [LARGE SCALE GENOMIC DNA]</scope>
</reference>
<dbReference type="EMBL" id="AMZH03003319">
    <property type="protein sequence ID" value="RRT72697.1"/>
    <property type="molecule type" value="Genomic_DNA"/>
</dbReference>
<evidence type="ECO:0000313" key="2">
    <source>
        <dbReference type="EMBL" id="RRT72697.1"/>
    </source>
</evidence>
<name>A0A427A8Z7_ENSVE</name>
<protein>
    <submittedName>
        <fullName evidence="2">Uncharacterized protein</fullName>
    </submittedName>
</protein>
<accession>A0A427A8Z7</accession>
<feature type="region of interest" description="Disordered" evidence="1">
    <location>
        <begin position="153"/>
        <end position="206"/>
    </location>
</feature>
<evidence type="ECO:0000313" key="3">
    <source>
        <dbReference type="Proteomes" id="UP000287651"/>
    </source>
</evidence>